<dbReference type="OrthoDB" id="9790412at2"/>
<dbReference type="SUPFAM" id="SSF53822">
    <property type="entry name" value="Periplasmic binding protein-like I"/>
    <property type="match status" value="1"/>
</dbReference>
<dbReference type="CDD" id="cd01392">
    <property type="entry name" value="HTH_LacI"/>
    <property type="match status" value="1"/>
</dbReference>
<dbReference type="Pfam" id="PF00356">
    <property type="entry name" value="LacI"/>
    <property type="match status" value="1"/>
</dbReference>
<keyword evidence="1" id="KW-0678">Repressor</keyword>
<dbReference type="SUPFAM" id="SSF47413">
    <property type="entry name" value="lambda repressor-like DNA-binding domains"/>
    <property type="match status" value="1"/>
</dbReference>
<dbReference type="InterPro" id="IPR000843">
    <property type="entry name" value="HTH_LacI"/>
</dbReference>
<feature type="domain" description="HTH lacI-type" evidence="5">
    <location>
        <begin position="8"/>
        <end position="65"/>
    </location>
</feature>
<dbReference type="CDD" id="cd06267">
    <property type="entry name" value="PBP1_LacI_sugar_binding-like"/>
    <property type="match status" value="1"/>
</dbReference>
<dbReference type="SMART" id="SM00354">
    <property type="entry name" value="HTH_LACI"/>
    <property type="match status" value="1"/>
</dbReference>
<sequence>MASTPRKPSQRDIARIAGVSQTAVSMVLNGKADVHQLSPATQERVREAIATLGYVPNLNGRSLRGGRNGLIGVHTYQSVFPVLPDDYYHEFLVGIEGAAVRARQDLILFASTERADGSRRIYRGGGNRLHLADGAVILGVEPNTDDLERLADEGYPFVYVGRRAVVAPSVPYVTADYAGAVREIVERLAGAGHRTVSYLGIAERFEPQQERLDAYRDHCVAVGLVAGPDALIDPEQVTAELLRSIMDSGSTALVVETVELGEAFSAVAAALAVAVPEDLSVVLLDPPSQALRGWSHLVVPRREMGAGAVEALLALLDGRLEPGHVDKIACPVVGLGTIAAPRQDAAEATT</sequence>
<evidence type="ECO:0000313" key="7">
    <source>
        <dbReference type="Proteomes" id="UP000181980"/>
    </source>
</evidence>
<keyword evidence="3 6" id="KW-0238">DNA-binding</keyword>
<reference evidence="7" key="1">
    <citation type="submission" date="2016-10" db="EMBL/GenBank/DDBJ databases">
        <authorList>
            <person name="Varghese N."/>
            <person name="Submissions S."/>
        </authorList>
    </citation>
    <scope>NUCLEOTIDE SEQUENCE [LARGE SCALE GENOMIC DNA]</scope>
    <source>
        <strain evidence="7">DSM 45237</strain>
    </source>
</reference>
<keyword evidence="7" id="KW-1185">Reference proteome</keyword>
<evidence type="ECO:0000256" key="3">
    <source>
        <dbReference type="ARBA" id="ARBA00023125"/>
    </source>
</evidence>
<dbReference type="PROSITE" id="PS50932">
    <property type="entry name" value="HTH_LACI_2"/>
    <property type="match status" value="1"/>
</dbReference>
<gene>
    <name evidence="6" type="ORF">SAMN04488561_1615</name>
</gene>
<dbReference type="AlphaFoldDB" id="A0A1H5JL00"/>
<dbReference type="Pfam" id="PF13377">
    <property type="entry name" value="Peripla_BP_3"/>
    <property type="match status" value="1"/>
</dbReference>
<proteinExistence type="predicted"/>
<evidence type="ECO:0000256" key="1">
    <source>
        <dbReference type="ARBA" id="ARBA00022491"/>
    </source>
</evidence>
<dbReference type="PANTHER" id="PTHR30146:SF148">
    <property type="entry name" value="HTH-TYPE TRANSCRIPTIONAL REPRESSOR PURR-RELATED"/>
    <property type="match status" value="1"/>
</dbReference>
<dbReference type="InterPro" id="IPR046335">
    <property type="entry name" value="LacI/GalR-like_sensor"/>
</dbReference>
<evidence type="ECO:0000256" key="2">
    <source>
        <dbReference type="ARBA" id="ARBA00023015"/>
    </source>
</evidence>
<accession>A0A1H5JL00</accession>
<dbReference type="Gene3D" id="3.40.50.2300">
    <property type="match status" value="2"/>
</dbReference>
<organism evidence="6 7">
    <name type="scientific">Jiangella alba</name>
    <dbReference type="NCBI Taxonomy" id="561176"/>
    <lineage>
        <taxon>Bacteria</taxon>
        <taxon>Bacillati</taxon>
        <taxon>Actinomycetota</taxon>
        <taxon>Actinomycetes</taxon>
        <taxon>Jiangellales</taxon>
        <taxon>Jiangellaceae</taxon>
        <taxon>Jiangella</taxon>
    </lineage>
</organism>
<dbReference type="PANTHER" id="PTHR30146">
    <property type="entry name" value="LACI-RELATED TRANSCRIPTIONAL REPRESSOR"/>
    <property type="match status" value="1"/>
</dbReference>
<dbReference type="Proteomes" id="UP000181980">
    <property type="component" value="Unassembled WGS sequence"/>
</dbReference>
<keyword evidence="2" id="KW-0805">Transcription regulation</keyword>
<protein>
    <submittedName>
        <fullName evidence="6">DNA-binding transcriptional regulator, LacI/PurR family</fullName>
    </submittedName>
</protein>
<keyword evidence="4" id="KW-0804">Transcription</keyword>
<dbReference type="GO" id="GO:0003700">
    <property type="term" value="F:DNA-binding transcription factor activity"/>
    <property type="evidence" value="ECO:0007669"/>
    <property type="project" value="TreeGrafter"/>
</dbReference>
<dbReference type="InterPro" id="IPR028082">
    <property type="entry name" value="Peripla_BP_I"/>
</dbReference>
<evidence type="ECO:0000259" key="5">
    <source>
        <dbReference type="PROSITE" id="PS50932"/>
    </source>
</evidence>
<dbReference type="GO" id="GO:0000976">
    <property type="term" value="F:transcription cis-regulatory region binding"/>
    <property type="evidence" value="ECO:0007669"/>
    <property type="project" value="TreeGrafter"/>
</dbReference>
<evidence type="ECO:0000256" key="4">
    <source>
        <dbReference type="ARBA" id="ARBA00023163"/>
    </source>
</evidence>
<dbReference type="Gene3D" id="1.10.260.40">
    <property type="entry name" value="lambda repressor-like DNA-binding domains"/>
    <property type="match status" value="1"/>
</dbReference>
<evidence type="ECO:0000313" key="6">
    <source>
        <dbReference type="EMBL" id="SEE52671.1"/>
    </source>
</evidence>
<name>A0A1H5JL00_9ACTN</name>
<dbReference type="STRING" id="561176.SAMN04488561_1615"/>
<dbReference type="RefSeq" id="WP_069111009.1">
    <property type="nucleotide sequence ID" value="NZ_FNUC01000003.1"/>
</dbReference>
<dbReference type="InterPro" id="IPR010982">
    <property type="entry name" value="Lambda_DNA-bd_dom_sf"/>
</dbReference>
<dbReference type="EMBL" id="FNUC01000003">
    <property type="protein sequence ID" value="SEE52671.1"/>
    <property type="molecule type" value="Genomic_DNA"/>
</dbReference>